<dbReference type="AlphaFoldDB" id="A0AAC8VDK2"/>
<dbReference type="PANTHER" id="PTHR13939">
    <property type="entry name" value="NICOTINAMIDE-NUCLEOTIDE AMIDOHYDROLASE PNCC"/>
    <property type="match status" value="1"/>
</dbReference>
<dbReference type="PANTHER" id="PTHR13939:SF0">
    <property type="entry name" value="NMN AMIDOHYDROLASE-LIKE PROTEIN YFAY"/>
    <property type="match status" value="1"/>
</dbReference>
<dbReference type="Gene3D" id="3.40.980.10">
    <property type="entry name" value="MoaB/Mog-like domain"/>
    <property type="match status" value="1"/>
</dbReference>
<dbReference type="KEGG" id="fper:ACH24_02885"/>
<name>A0AAC8VDK2_9GAMM</name>
<dbReference type="EMBL" id="CP012505">
    <property type="protein sequence ID" value="ALB01670.1"/>
    <property type="molecule type" value="Genomic_DNA"/>
</dbReference>
<gene>
    <name evidence="2" type="ORF">ACH24_02885</name>
</gene>
<protein>
    <submittedName>
        <fullName evidence="2">Molybdopterin-binding protein</fullName>
    </submittedName>
</protein>
<dbReference type="RefSeq" id="WP_064461086.1">
    <property type="nucleotide sequence ID" value="NZ_CP012505.1"/>
</dbReference>
<evidence type="ECO:0000259" key="1">
    <source>
        <dbReference type="SMART" id="SM00852"/>
    </source>
</evidence>
<sequence>MKYDFGVIVIGDEITDGDIVNTNSSVFAKYLVKKDFHVGFHLSCKDSYDDIIASLDFLKSTHKNIITIGGLGPTEDDLTKETIAKYFDKKLILDQSSWKNLEQRTLAKYGKITLGTKKQAMFPEGSQIMINKNGTANGFKLEFDTGRNIYVFPGPPQECITMLEELKLANTQQNRKIIRKKWNIYNICESLLTEKLQVIKDVYSFVTFKYRITDGFIELKYFYPEGCPYSQKITITVEEILKDYL</sequence>
<dbReference type="CDD" id="cd00885">
    <property type="entry name" value="cinA"/>
    <property type="match status" value="1"/>
</dbReference>
<dbReference type="InterPro" id="IPR001453">
    <property type="entry name" value="MoaB/Mog_dom"/>
</dbReference>
<keyword evidence="3" id="KW-1185">Reference proteome</keyword>
<evidence type="ECO:0000313" key="3">
    <source>
        <dbReference type="Proteomes" id="UP000242800"/>
    </source>
</evidence>
<dbReference type="InterPro" id="IPR050101">
    <property type="entry name" value="CinA"/>
</dbReference>
<reference evidence="2 3" key="1">
    <citation type="journal article" date="2016" name="Int. J. Syst. Evol. Microbiol.">
        <title>Reclassification of Wolbachia persica as Francisella persica comb. nov. and emended description of the family Francisellaceae.</title>
        <authorList>
            <person name="Larson M.A."/>
            <person name="Nalbantoglu U."/>
            <person name="Sayood K."/>
            <person name="Zentz E.B."/>
            <person name="Cer R.Z."/>
            <person name="Iwen P.C."/>
            <person name="Francesconi S.C."/>
            <person name="Bishop-Lilly K.A."/>
            <person name="Mokashi V.P."/>
            <person name="Sjostedt A."/>
            <person name="Hinrichs S.H."/>
        </authorList>
    </citation>
    <scope>NUCLEOTIDE SEQUENCE [LARGE SCALE GENOMIC DNA]</scope>
    <source>
        <strain evidence="2 3">FSC845</strain>
    </source>
</reference>
<dbReference type="SUPFAM" id="SSF53218">
    <property type="entry name" value="Molybdenum cofactor biosynthesis proteins"/>
    <property type="match status" value="1"/>
</dbReference>
<feature type="domain" description="MoaB/Mog" evidence="1">
    <location>
        <begin position="6"/>
        <end position="174"/>
    </location>
</feature>
<dbReference type="SMART" id="SM00852">
    <property type="entry name" value="MoCF_biosynth"/>
    <property type="match status" value="1"/>
</dbReference>
<evidence type="ECO:0000313" key="2">
    <source>
        <dbReference type="EMBL" id="ALB01670.1"/>
    </source>
</evidence>
<dbReference type="InterPro" id="IPR036425">
    <property type="entry name" value="MoaB/Mog-like_dom_sf"/>
</dbReference>
<dbReference type="Pfam" id="PF00994">
    <property type="entry name" value="MoCF_biosynth"/>
    <property type="match status" value="1"/>
</dbReference>
<organism evidence="2 3">
    <name type="scientific">Francisella persica ATCC VR-331</name>
    <dbReference type="NCBI Taxonomy" id="1086726"/>
    <lineage>
        <taxon>Bacteria</taxon>
        <taxon>Pseudomonadati</taxon>
        <taxon>Pseudomonadota</taxon>
        <taxon>Gammaproteobacteria</taxon>
        <taxon>Thiotrichales</taxon>
        <taxon>Francisellaceae</taxon>
        <taxon>Francisella</taxon>
    </lineage>
</organism>
<accession>A0AAC8VDK2</accession>
<proteinExistence type="predicted"/>
<dbReference type="Proteomes" id="UP000242800">
    <property type="component" value="Chromosome"/>
</dbReference>